<dbReference type="Proteomes" id="UP000035800">
    <property type="component" value="Chromosome I"/>
</dbReference>
<evidence type="ECO:0000313" key="2">
    <source>
        <dbReference type="EMBL" id="AIT11005.1"/>
    </source>
</evidence>
<organism evidence="2 3">
    <name type="scientific">Leptospira santarosai serovar Shermani str. LT 821</name>
    <dbReference type="NCBI Taxonomy" id="758847"/>
    <lineage>
        <taxon>Bacteria</taxon>
        <taxon>Pseudomonadati</taxon>
        <taxon>Spirochaetota</taxon>
        <taxon>Spirochaetia</taxon>
        <taxon>Leptospirales</taxon>
        <taxon>Leptospiraceae</taxon>
        <taxon>Leptospira</taxon>
    </lineage>
</organism>
<keyword evidence="1" id="KW-0472">Membrane</keyword>
<reference evidence="2 3" key="2">
    <citation type="journal article" date="2014" name="Emerg. Microbes Infect.">
        <title>Potential impact on kidney infection: a whole-genome analysis of Leptospira santarosai serovar Shermani.</title>
        <authorList>
            <person name="Chou L.F."/>
            <person name="Chen T.W."/>
            <person name="Ko Y.C."/>
            <person name="Pan M.J."/>
            <person name="Tian Y.C."/>
            <person name="Chiu C.H."/>
            <person name="Tang P."/>
            <person name="Hung C.C."/>
            <person name="Yang C.W."/>
        </authorList>
    </citation>
    <scope>NUCLEOTIDE SEQUENCE</scope>
    <source>
        <strain evidence="2 3">LT 821</strain>
    </source>
</reference>
<keyword evidence="1" id="KW-0812">Transmembrane</keyword>
<gene>
    <name evidence="2" type="ORF">LSS_22515</name>
</gene>
<proteinExistence type="predicted"/>
<dbReference type="EMBL" id="CP006694">
    <property type="protein sequence ID" value="AIT11005.1"/>
    <property type="molecule type" value="Genomic_DNA"/>
</dbReference>
<dbReference type="KEGG" id="lst:LSS_22515"/>
<name>A0A097ESX2_9LEPT</name>
<feature type="transmembrane region" description="Helical" evidence="1">
    <location>
        <begin position="38"/>
        <end position="58"/>
    </location>
</feature>
<evidence type="ECO:0000313" key="3">
    <source>
        <dbReference type="Proteomes" id="UP000035800"/>
    </source>
</evidence>
<keyword evidence="1" id="KW-1133">Transmembrane helix</keyword>
<accession>A0A097ESX2</accession>
<dbReference type="AlphaFoldDB" id="A0A097ESX2"/>
<sequence>MDIFGSIMQRLFTREDTTTFGSLINGSYKEKMEKNMKLRMLSVFCIFVSLSLSCFIGSHRDACKYNLKESSGEADCELLTISAFVPTQNNINENVVSALMLSCYQYYEKLKECNKEEYKYMPAIYGMNVNPYFSVDRNRVAFRE</sequence>
<evidence type="ECO:0000256" key="1">
    <source>
        <dbReference type="SAM" id="Phobius"/>
    </source>
</evidence>
<protein>
    <submittedName>
        <fullName evidence="2">Uncharacterized protein</fullName>
    </submittedName>
</protein>
<reference evidence="2 3" key="1">
    <citation type="journal article" date="2012" name="Gene">
        <title>Sequence of Leptospira santarosai serovar Shermani genome and prediction of virulence-associated genes.</title>
        <authorList>
            <person name="Chou L.F."/>
            <person name="Chen Y.T."/>
            <person name="Lu C.W."/>
            <person name="Ko Y.C."/>
            <person name="Tang C.Y."/>
            <person name="Pan M.J."/>
            <person name="Tian Y.C."/>
            <person name="Chiu C.H."/>
            <person name="Hung C.C."/>
            <person name="Yang C.W."/>
        </authorList>
    </citation>
    <scope>NUCLEOTIDE SEQUENCE [LARGE SCALE GENOMIC DNA]</scope>
    <source>
        <strain evidence="2">LT 821</strain>
    </source>
</reference>